<dbReference type="AlphaFoldDB" id="A0A4U5NE22"/>
<name>A0A4U5NE22_STECR</name>
<reference evidence="1" key="1">
    <citation type="submission" date="2013-11" db="EMBL/GenBank/DDBJ databases">
        <authorList>
            <person name="Sternberg P."/>
            <person name="Dillman A."/>
            <person name="Macchietto M."/>
        </authorList>
    </citation>
    <scope>NUCLEOTIDE SEQUENCE</scope>
    <source>
        <strain evidence="1">ALL</strain>
    </source>
</reference>
<proteinExistence type="predicted"/>
<accession>A0A4U5NE22</accession>
<gene>
    <name evidence="1" type="ORF">L596_015135</name>
</gene>
<protein>
    <submittedName>
        <fullName evidence="1">Uncharacterized protein</fullName>
    </submittedName>
</protein>
<reference evidence="1" key="2">
    <citation type="journal article" date="2015" name="Genome Biol.">
        <title>Comparative genomics of Steinernema reveals deeply conserved gene regulatory networks.</title>
        <authorList>
            <person name="Dillman A.R."/>
            <person name="Macchietto M."/>
            <person name="Porter C.F."/>
            <person name="Rogers A."/>
            <person name="Williams B."/>
            <person name="Antoshechkin I."/>
            <person name="Lee M.M."/>
            <person name="Goodwin Z."/>
            <person name="Lu X."/>
            <person name="Lewis E.E."/>
            <person name="Goodrich-Blair H."/>
            <person name="Stock S.P."/>
            <person name="Adams B.J."/>
            <person name="Sternberg P.W."/>
            <person name="Mortazavi A."/>
        </authorList>
    </citation>
    <scope>NUCLEOTIDE SEQUENCE [LARGE SCALE GENOMIC DNA]</scope>
    <source>
        <strain evidence="1">ALL</strain>
    </source>
</reference>
<evidence type="ECO:0000313" key="1">
    <source>
        <dbReference type="EMBL" id="TKR81227.1"/>
    </source>
</evidence>
<reference evidence="1" key="3">
    <citation type="journal article" date="2019" name="G3 (Bethesda)">
        <title>Hybrid Assembly of the Genome of the Entomopathogenic Nematode Steinernema carpocapsae Identifies the X-Chromosome.</title>
        <authorList>
            <person name="Serra L."/>
            <person name="Macchietto M."/>
            <person name="Macias-Munoz A."/>
            <person name="McGill C.J."/>
            <person name="Rodriguez I.M."/>
            <person name="Rodriguez B."/>
            <person name="Murad R."/>
            <person name="Mortazavi A."/>
        </authorList>
    </citation>
    <scope>NUCLEOTIDE SEQUENCE</scope>
    <source>
        <strain evidence="1">ALL</strain>
    </source>
</reference>
<organism evidence="1">
    <name type="scientific">Steinernema carpocapsae</name>
    <name type="common">Entomopathogenic nematode</name>
    <dbReference type="NCBI Taxonomy" id="34508"/>
    <lineage>
        <taxon>Eukaryota</taxon>
        <taxon>Metazoa</taxon>
        <taxon>Ecdysozoa</taxon>
        <taxon>Nematoda</taxon>
        <taxon>Chromadorea</taxon>
        <taxon>Rhabditida</taxon>
        <taxon>Tylenchina</taxon>
        <taxon>Panagrolaimomorpha</taxon>
        <taxon>Strongyloidoidea</taxon>
        <taxon>Steinernematidae</taxon>
        <taxon>Steinernema</taxon>
    </lineage>
</organism>
<comment type="caution">
    <text evidence="1">The sequence shown here is derived from an EMBL/GenBank/DDBJ whole genome shotgun (WGS) entry which is preliminary data.</text>
</comment>
<dbReference type="EMBL" id="AZBU02000004">
    <property type="protein sequence ID" value="TKR81227.1"/>
    <property type="molecule type" value="Genomic_DNA"/>
</dbReference>
<sequence>MARLRNLGIYVILESFLRCENSRLRYALQKWPLKAPERTRRDKTSSICQPVNMLEHPGRSVLCWPPNTAFQVGQNLGVRRTHLLIAMFADVCYSCLRLPSDDKNDRSDRNRGTCSLQNRLTRFGVSTGRPLSFDSYRISHRP</sequence>